<name>A0AA40ASW4_9PEZI</name>
<organism evidence="1 2">
    <name type="scientific">Apiosordaria backusii</name>
    <dbReference type="NCBI Taxonomy" id="314023"/>
    <lineage>
        <taxon>Eukaryota</taxon>
        <taxon>Fungi</taxon>
        <taxon>Dikarya</taxon>
        <taxon>Ascomycota</taxon>
        <taxon>Pezizomycotina</taxon>
        <taxon>Sordariomycetes</taxon>
        <taxon>Sordariomycetidae</taxon>
        <taxon>Sordariales</taxon>
        <taxon>Lasiosphaeriaceae</taxon>
        <taxon>Apiosordaria</taxon>
    </lineage>
</organism>
<dbReference type="EMBL" id="JAUKTV010000012">
    <property type="protein sequence ID" value="KAK0721364.1"/>
    <property type="molecule type" value="Genomic_DNA"/>
</dbReference>
<gene>
    <name evidence="1" type="ORF">B0T21DRAFT_351325</name>
</gene>
<accession>A0AA40ASW4</accession>
<reference evidence="1" key="1">
    <citation type="submission" date="2023-06" db="EMBL/GenBank/DDBJ databases">
        <title>Genome-scale phylogeny and comparative genomics of the fungal order Sordariales.</title>
        <authorList>
            <consortium name="Lawrence Berkeley National Laboratory"/>
            <person name="Hensen N."/>
            <person name="Bonometti L."/>
            <person name="Westerberg I."/>
            <person name="Brannstrom I.O."/>
            <person name="Guillou S."/>
            <person name="Cros-Aarteil S."/>
            <person name="Calhoun S."/>
            <person name="Haridas S."/>
            <person name="Kuo A."/>
            <person name="Mondo S."/>
            <person name="Pangilinan J."/>
            <person name="Riley R."/>
            <person name="Labutti K."/>
            <person name="Andreopoulos B."/>
            <person name="Lipzen A."/>
            <person name="Chen C."/>
            <person name="Yanf M."/>
            <person name="Daum C."/>
            <person name="Ng V."/>
            <person name="Clum A."/>
            <person name="Steindorff A."/>
            <person name="Ohm R."/>
            <person name="Martin F."/>
            <person name="Silar P."/>
            <person name="Natvig D."/>
            <person name="Lalanne C."/>
            <person name="Gautier V."/>
            <person name="Ament-Velasquez S.L."/>
            <person name="Kruys A."/>
            <person name="Hutchinson M.I."/>
            <person name="Powell A.J."/>
            <person name="Barry K."/>
            <person name="Miller A.N."/>
            <person name="Grigoriev I.V."/>
            <person name="Debuchy R."/>
            <person name="Gladieux P."/>
            <person name="Thoren M.H."/>
            <person name="Johannesson H."/>
        </authorList>
    </citation>
    <scope>NUCLEOTIDE SEQUENCE</scope>
    <source>
        <strain evidence="1">CBS 540.89</strain>
    </source>
</reference>
<proteinExistence type="predicted"/>
<evidence type="ECO:0000313" key="1">
    <source>
        <dbReference type="EMBL" id="KAK0721364.1"/>
    </source>
</evidence>
<sequence>MASSNIFDWAAIRTRLALKPGTEHEYFEFSIRATAKDLINDLHGGKGISLHVLLHDCRLMLEETNDIIWKTVPSIVNSREKFFLATMEVIKSLMEKECVLEDAEDFETADVIPYAKDIQKAEADWDVIASDDV</sequence>
<dbReference type="Proteomes" id="UP001172159">
    <property type="component" value="Unassembled WGS sequence"/>
</dbReference>
<comment type="caution">
    <text evidence="1">The sequence shown here is derived from an EMBL/GenBank/DDBJ whole genome shotgun (WGS) entry which is preliminary data.</text>
</comment>
<protein>
    <submittedName>
        <fullName evidence="1">Uncharacterized protein</fullName>
    </submittedName>
</protein>
<keyword evidence="2" id="KW-1185">Reference proteome</keyword>
<dbReference type="AlphaFoldDB" id="A0AA40ASW4"/>
<evidence type="ECO:0000313" key="2">
    <source>
        <dbReference type="Proteomes" id="UP001172159"/>
    </source>
</evidence>